<dbReference type="SUPFAM" id="SSF55874">
    <property type="entry name" value="ATPase domain of HSP90 chaperone/DNA topoisomerase II/histidine kinase"/>
    <property type="match status" value="1"/>
</dbReference>
<dbReference type="InterPro" id="IPR003594">
    <property type="entry name" value="HATPase_dom"/>
</dbReference>
<dbReference type="GO" id="GO:0009927">
    <property type="term" value="F:histidine phosphotransfer kinase activity"/>
    <property type="evidence" value="ECO:0000318"/>
    <property type="project" value="GO_Central"/>
</dbReference>
<dbReference type="HOGENOM" id="CLU_308305_0_0_0"/>
<accession>A9WKD9</accession>
<dbReference type="Pfam" id="PF02518">
    <property type="entry name" value="HATPase_c"/>
    <property type="match status" value="1"/>
</dbReference>
<dbReference type="FunFam" id="3.40.50.2300:FF:000301">
    <property type="entry name" value="Response regulator receiver"/>
    <property type="match status" value="1"/>
</dbReference>
<dbReference type="PRINTS" id="PR00344">
    <property type="entry name" value="BCTRLSENSOR"/>
</dbReference>
<dbReference type="SUPFAM" id="SSF47384">
    <property type="entry name" value="Homodimeric domain of signal transducing histidine kinase"/>
    <property type="match status" value="1"/>
</dbReference>
<evidence type="ECO:0000259" key="10">
    <source>
        <dbReference type="PROSITE" id="PS50110"/>
    </source>
</evidence>
<dbReference type="GO" id="GO:0005886">
    <property type="term" value="C:plasma membrane"/>
    <property type="evidence" value="ECO:0000318"/>
    <property type="project" value="GO_Central"/>
</dbReference>
<dbReference type="AlphaFoldDB" id="A9WKD9"/>
<dbReference type="SUPFAM" id="SSF55781">
    <property type="entry name" value="GAF domain-like"/>
    <property type="match status" value="2"/>
</dbReference>
<evidence type="ECO:0000256" key="1">
    <source>
        <dbReference type="ARBA" id="ARBA00000085"/>
    </source>
</evidence>
<dbReference type="CDD" id="cd16922">
    <property type="entry name" value="HATPase_EvgS-ArcB-TorS-like"/>
    <property type="match status" value="1"/>
</dbReference>
<dbReference type="RefSeq" id="WP_012258670.1">
    <property type="nucleotide sequence ID" value="NC_010175.1"/>
</dbReference>
<dbReference type="InterPro" id="IPR029016">
    <property type="entry name" value="GAF-like_dom_sf"/>
</dbReference>
<dbReference type="Pfam" id="PF13188">
    <property type="entry name" value="PAS_8"/>
    <property type="match status" value="1"/>
</dbReference>
<dbReference type="Gene3D" id="3.30.565.10">
    <property type="entry name" value="Histidine kinase-like ATPase, C-terminal domain"/>
    <property type="match status" value="1"/>
</dbReference>
<feature type="domain" description="PAS" evidence="11">
    <location>
        <begin position="348"/>
        <end position="403"/>
    </location>
</feature>
<evidence type="ECO:0000313" key="13">
    <source>
        <dbReference type="Proteomes" id="UP000002008"/>
    </source>
</evidence>
<dbReference type="InterPro" id="IPR036890">
    <property type="entry name" value="HATPase_C_sf"/>
</dbReference>
<feature type="domain" description="Histidine kinase" evidence="9">
    <location>
        <begin position="481"/>
        <end position="707"/>
    </location>
</feature>
<dbReference type="SMART" id="SM00448">
    <property type="entry name" value="REC"/>
    <property type="match status" value="1"/>
</dbReference>
<evidence type="ECO:0000256" key="4">
    <source>
        <dbReference type="ARBA" id="ARBA00022679"/>
    </source>
</evidence>
<dbReference type="PANTHER" id="PTHR43047:SF72">
    <property type="entry name" value="OSMOSENSING HISTIDINE PROTEIN KINASE SLN1"/>
    <property type="match status" value="1"/>
</dbReference>
<dbReference type="SUPFAM" id="SSF55785">
    <property type="entry name" value="PYP-like sensor domain (PAS domain)"/>
    <property type="match status" value="1"/>
</dbReference>
<dbReference type="InterPro" id="IPR003661">
    <property type="entry name" value="HisK_dim/P_dom"/>
</dbReference>
<dbReference type="STRING" id="324602.Caur_2816"/>
<dbReference type="SMART" id="SM00091">
    <property type="entry name" value="PAS"/>
    <property type="match status" value="1"/>
</dbReference>
<keyword evidence="7" id="KW-0472">Membrane</keyword>
<dbReference type="SMART" id="SM00387">
    <property type="entry name" value="HATPase_c"/>
    <property type="match status" value="1"/>
</dbReference>
<dbReference type="PANTHER" id="PTHR43047">
    <property type="entry name" value="TWO-COMPONENT HISTIDINE PROTEIN KINASE"/>
    <property type="match status" value="1"/>
</dbReference>
<dbReference type="EC" id="2.7.13.3" evidence="2"/>
<keyword evidence="3 8" id="KW-0597">Phosphoprotein</keyword>
<dbReference type="Gene3D" id="3.30.450.20">
    <property type="entry name" value="PAS domain"/>
    <property type="match status" value="1"/>
</dbReference>
<dbReference type="InterPro" id="IPR003018">
    <property type="entry name" value="GAF"/>
</dbReference>
<dbReference type="Proteomes" id="UP000002008">
    <property type="component" value="Chromosome"/>
</dbReference>
<dbReference type="InterPro" id="IPR035965">
    <property type="entry name" value="PAS-like_dom_sf"/>
</dbReference>
<dbReference type="eggNOG" id="COG5002">
    <property type="taxonomic scope" value="Bacteria"/>
</dbReference>
<dbReference type="GO" id="GO:0000155">
    <property type="term" value="F:phosphorelay sensor kinase activity"/>
    <property type="evidence" value="ECO:0000318"/>
    <property type="project" value="GO_Central"/>
</dbReference>
<proteinExistence type="predicted"/>
<dbReference type="Gene3D" id="1.10.287.130">
    <property type="match status" value="1"/>
</dbReference>
<evidence type="ECO:0000313" key="12">
    <source>
        <dbReference type="EMBL" id="ABY36017.1"/>
    </source>
</evidence>
<dbReference type="Pfam" id="PF00072">
    <property type="entry name" value="Response_reg"/>
    <property type="match status" value="1"/>
</dbReference>
<keyword evidence="13" id="KW-1185">Reference proteome</keyword>
<protein>
    <recommendedName>
        <fullName evidence="2">histidine kinase</fullName>
        <ecNumber evidence="2">2.7.13.3</ecNumber>
    </recommendedName>
</protein>
<dbReference type="Pfam" id="PF13185">
    <property type="entry name" value="GAF_2"/>
    <property type="match status" value="1"/>
</dbReference>
<dbReference type="SUPFAM" id="SSF52172">
    <property type="entry name" value="CheY-like"/>
    <property type="match status" value="1"/>
</dbReference>
<keyword evidence="6" id="KW-0902">Two-component regulatory system</keyword>
<dbReference type="InterPro" id="IPR005467">
    <property type="entry name" value="His_kinase_dom"/>
</dbReference>
<dbReference type="CDD" id="cd00082">
    <property type="entry name" value="HisKA"/>
    <property type="match status" value="1"/>
</dbReference>
<keyword evidence="4 12" id="KW-0808">Transferase</keyword>
<dbReference type="FunCoup" id="A9WKD9">
    <property type="interactions" value="99"/>
</dbReference>
<dbReference type="EnsemblBacteria" id="ABY36017">
    <property type="protein sequence ID" value="ABY36017"/>
    <property type="gene ID" value="Caur_2816"/>
</dbReference>
<organism evidence="12 13">
    <name type="scientific">Chloroflexus aurantiacus (strain ATCC 29366 / DSM 635 / J-10-fl)</name>
    <dbReference type="NCBI Taxonomy" id="324602"/>
    <lineage>
        <taxon>Bacteria</taxon>
        <taxon>Bacillati</taxon>
        <taxon>Chloroflexota</taxon>
        <taxon>Chloroflexia</taxon>
        <taxon>Chloroflexales</taxon>
        <taxon>Chloroflexineae</taxon>
        <taxon>Chloroflexaceae</taxon>
        <taxon>Chloroflexus</taxon>
    </lineage>
</organism>
<dbReference type="PATRIC" id="fig|324602.8.peg.3171"/>
<dbReference type="InParanoid" id="A9WKD9"/>
<sequence>MQVSERAVLLAILCRQMYRATSRDMVWQVLLDGARSVAAADMAVIYQLDPEADLLQRFVDRGTTVFPDYITVPNYLLHDLRLLRQPIRFIPDQQSTPLALALTSAIWPDRPPREVVILPLIEQGRLEAVCVCGWLSPVSDEEISALQFLVDDATYARAMLASTDRRQSDQGVISDAITNLTLLYTHTFDQLIEAALDQLVVIGEAAAGALYLYDDEAQSLRLQSVKVNALATAFAPTLRQLWQNDLGRHCQVLAESLLESSNEVVYLVADPSSSHEIAPLHRFLCEHAIDGILSLTIVAGGWQAGVVQLVPWPGNGFSERQWQWLRSLVRQIGVAIEHSRLFERLRAELDHAQAVVETTNDGIVLINARRRVVMVNRRACYFFGVAEHDLKGRPYDDLLQVFNRVFAHPARLGLWLGQLLGSETDRANEEFQVVWPQVRRLQCFSAPVVDRREQYLGRILIFRDVTREREVEQMKNEFVSMVSHELRTPLASTQGALQLLLGDSERGKSGLIRDMSSVERDLLQRALTNTNRLLRLVNDVLDIAKIERGQLQLQRHPVAPEEICRNAIDDLASFARQQQVTISLDVPPNLPLVDVDRDRIVQVLVNLLSNAIKFSPAGQQVVVSVAHEQGMVRFSVRDWGPGISRADQLKLFQKFQQLDQSKSNVRGGSGLGLAISRQLVELHGGRIWVDSDVGFGSTFSFTVPLAAVQRIASADQRPLILIGSDGHPLTDVLHARLMAKPDWEVVITPIADLQTTLPARQPAVTVLLHPVNAEEVIGRLRTLALYQLTSIIIVSDESAVKLPKDVVVFPGTISVDQLVAEIHYQTTRYKPLIMVVDDDPNVRPVLTRLIQRHGMRVLAAGDGEEALAIVQHVRPQAILLDLRMPGLDGFEVLRRLQADQATASIPVVVLTANDLAPDAPSQAFALGARGFLEKPVSAERLIATLTSVIPADEGSHE</sequence>
<evidence type="ECO:0000256" key="3">
    <source>
        <dbReference type="ARBA" id="ARBA00022553"/>
    </source>
</evidence>
<dbReference type="InterPro" id="IPR000014">
    <property type="entry name" value="PAS"/>
</dbReference>
<evidence type="ECO:0000256" key="5">
    <source>
        <dbReference type="ARBA" id="ARBA00022777"/>
    </source>
</evidence>
<dbReference type="NCBIfam" id="TIGR00229">
    <property type="entry name" value="sensory_box"/>
    <property type="match status" value="1"/>
</dbReference>
<dbReference type="eggNOG" id="COG0745">
    <property type="taxonomic scope" value="Bacteria"/>
</dbReference>
<dbReference type="InterPro" id="IPR011006">
    <property type="entry name" value="CheY-like_superfamily"/>
</dbReference>
<dbReference type="EMBL" id="CP000909">
    <property type="protein sequence ID" value="ABY36017.1"/>
    <property type="molecule type" value="Genomic_DNA"/>
</dbReference>
<dbReference type="SMART" id="SM00388">
    <property type="entry name" value="HisKA"/>
    <property type="match status" value="1"/>
</dbReference>
<dbReference type="KEGG" id="cau:Caur_2816"/>
<dbReference type="GO" id="GO:0000160">
    <property type="term" value="P:phosphorelay signal transduction system"/>
    <property type="evidence" value="ECO:0000318"/>
    <property type="project" value="GO_Central"/>
</dbReference>
<dbReference type="PROSITE" id="PS50109">
    <property type="entry name" value="HIS_KIN"/>
    <property type="match status" value="1"/>
</dbReference>
<feature type="modified residue" description="4-aspartylphosphate" evidence="8">
    <location>
        <position position="881"/>
    </location>
</feature>
<name>A9WKD9_CHLAA</name>
<dbReference type="eggNOG" id="COG2203">
    <property type="taxonomic scope" value="Bacteria"/>
</dbReference>
<dbReference type="FunFam" id="1.10.287.130:FF:000001">
    <property type="entry name" value="Two-component sensor histidine kinase"/>
    <property type="match status" value="1"/>
</dbReference>
<evidence type="ECO:0000256" key="6">
    <source>
        <dbReference type="ARBA" id="ARBA00023012"/>
    </source>
</evidence>
<dbReference type="InterPro" id="IPR001789">
    <property type="entry name" value="Sig_transdc_resp-reg_receiver"/>
</dbReference>
<dbReference type="PROSITE" id="PS50110">
    <property type="entry name" value="RESPONSE_REGULATORY"/>
    <property type="match status" value="1"/>
</dbReference>
<evidence type="ECO:0000259" key="11">
    <source>
        <dbReference type="PROSITE" id="PS50112"/>
    </source>
</evidence>
<evidence type="ECO:0000256" key="8">
    <source>
        <dbReference type="PROSITE-ProRule" id="PRU00169"/>
    </source>
</evidence>
<dbReference type="InterPro" id="IPR036097">
    <property type="entry name" value="HisK_dim/P_sf"/>
</dbReference>
<evidence type="ECO:0000259" key="9">
    <source>
        <dbReference type="PROSITE" id="PS50109"/>
    </source>
</evidence>
<feature type="domain" description="Response regulatory" evidence="10">
    <location>
        <begin position="832"/>
        <end position="949"/>
    </location>
</feature>
<dbReference type="Pfam" id="PF00512">
    <property type="entry name" value="HisKA"/>
    <property type="match status" value="1"/>
</dbReference>
<dbReference type="InterPro" id="IPR004358">
    <property type="entry name" value="Sig_transdc_His_kin-like_C"/>
</dbReference>
<dbReference type="PROSITE" id="PS50112">
    <property type="entry name" value="PAS"/>
    <property type="match status" value="1"/>
</dbReference>
<keyword evidence="5" id="KW-0418">Kinase</keyword>
<comment type="catalytic activity">
    <reaction evidence="1">
        <text>ATP + protein L-histidine = ADP + protein N-phospho-L-histidine.</text>
        <dbReference type="EC" id="2.7.13.3"/>
    </reaction>
</comment>
<evidence type="ECO:0000256" key="7">
    <source>
        <dbReference type="ARBA" id="ARBA00023136"/>
    </source>
</evidence>
<dbReference type="Gene3D" id="3.30.450.40">
    <property type="match status" value="1"/>
</dbReference>
<evidence type="ECO:0000256" key="2">
    <source>
        <dbReference type="ARBA" id="ARBA00012438"/>
    </source>
</evidence>
<reference evidence="13" key="1">
    <citation type="journal article" date="2011" name="BMC Genomics">
        <title>Complete genome sequence of the filamentous anoxygenic phototrophic bacterium Chloroflexus aurantiacus.</title>
        <authorList>
            <person name="Tang K.H."/>
            <person name="Barry K."/>
            <person name="Chertkov O."/>
            <person name="Dalin E."/>
            <person name="Han C.S."/>
            <person name="Hauser L.J."/>
            <person name="Honchak B.M."/>
            <person name="Karbach L.E."/>
            <person name="Land M.L."/>
            <person name="Lapidus A."/>
            <person name="Larimer F.W."/>
            <person name="Mikhailova N."/>
            <person name="Pitluck S."/>
            <person name="Pierson B.K."/>
            <person name="Blankenship R.E."/>
        </authorList>
    </citation>
    <scope>NUCLEOTIDE SEQUENCE [LARGE SCALE GENOMIC DNA]</scope>
    <source>
        <strain evidence="13">ATCC 29366 / DSM 635 / J-10-fl</strain>
    </source>
</reference>
<dbReference type="FunFam" id="3.30.565.10:FF:000006">
    <property type="entry name" value="Sensor histidine kinase WalK"/>
    <property type="match status" value="1"/>
</dbReference>
<dbReference type="Gene3D" id="3.40.50.2300">
    <property type="match status" value="1"/>
</dbReference>
<gene>
    <name evidence="12" type="ordered locus">Caur_2816</name>
</gene>